<dbReference type="InterPro" id="IPR003675">
    <property type="entry name" value="Rce1/LyrA-like_dom"/>
</dbReference>
<dbReference type="RefSeq" id="WP_284362534.1">
    <property type="nucleotide sequence ID" value="NZ_BSNI01000002.1"/>
</dbReference>
<dbReference type="PANTHER" id="PTHR35797:SF1">
    <property type="entry name" value="PROTEASE"/>
    <property type="match status" value="1"/>
</dbReference>
<feature type="transmembrane region" description="Helical" evidence="1">
    <location>
        <begin position="209"/>
        <end position="230"/>
    </location>
</feature>
<feature type="transmembrane region" description="Helical" evidence="1">
    <location>
        <begin position="182"/>
        <end position="202"/>
    </location>
</feature>
<sequence>MNRTKQAVIIFLILEAIVVSIFSALIILDGRGLSQNIPYALVLMLSPAILAMAVSFAVHKSIKDFGWGLGKLKYLAMAYAIPILYITIPYFISIAAGWVLLDPHATSTLGAVDVLQFFLVNILILCVLVMGEEIGWRGFLLPQLCKLTSFAHASALVGIVWVAVHLPIFVFADYNAGDSPLWFRLICFTILAFSVNIVINWLRIKSGSVWTAVLLHATHNSFLQDISPLFQETEWSAYILSEAGLALTLSGLIVGFIFWRKRTELENYATKS</sequence>
<feature type="transmembrane region" description="Helical" evidence="1">
    <location>
        <begin position="39"/>
        <end position="58"/>
    </location>
</feature>
<dbReference type="Proteomes" id="UP001161405">
    <property type="component" value="Unassembled WGS sequence"/>
</dbReference>
<evidence type="ECO:0000259" key="2">
    <source>
        <dbReference type="Pfam" id="PF02517"/>
    </source>
</evidence>
<feature type="transmembrane region" description="Helical" evidence="1">
    <location>
        <begin position="107"/>
        <end position="129"/>
    </location>
</feature>
<evidence type="ECO:0000256" key="1">
    <source>
        <dbReference type="SAM" id="Phobius"/>
    </source>
</evidence>
<comment type="caution">
    <text evidence="3">The sequence shown here is derived from an EMBL/GenBank/DDBJ whole genome shotgun (WGS) entry which is preliminary data.</text>
</comment>
<gene>
    <name evidence="3" type="ORF">GCM10007879_10420</name>
</gene>
<feature type="transmembrane region" description="Helical" evidence="1">
    <location>
        <begin position="236"/>
        <end position="259"/>
    </location>
</feature>
<protein>
    <recommendedName>
        <fullName evidence="2">CAAX prenyl protease 2/Lysostaphin resistance protein A-like domain-containing protein</fullName>
    </recommendedName>
</protein>
<keyword evidence="1" id="KW-0812">Transmembrane</keyword>
<reference evidence="3" key="2">
    <citation type="submission" date="2023-01" db="EMBL/GenBank/DDBJ databases">
        <title>Draft genome sequence of Maritalea porphyrae strain NBRC 107169.</title>
        <authorList>
            <person name="Sun Q."/>
            <person name="Mori K."/>
        </authorList>
    </citation>
    <scope>NUCLEOTIDE SEQUENCE</scope>
    <source>
        <strain evidence="3">NBRC 107169</strain>
    </source>
</reference>
<organism evidence="3 4">
    <name type="scientific">Maritalea porphyrae</name>
    <dbReference type="NCBI Taxonomy" id="880732"/>
    <lineage>
        <taxon>Bacteria</taxon>
        <taxon>Pseudomonadati</taxon>
        <taxon>Pseudomonadota</taxon>
        <taxon>Alphaproteobacteria</taxon>
        <taxon>Hyphomicrobiales</taxon>
        <taxon>Devosiaceae</taxon>
        <taxon>Maritalea</taxon>
    </lineage>
</organism>
<dbReference type="InterPro" id="IPR042150">
    <property type="entry name" value="MmRce1-like"/>
</dbReference>
<feature type="domain" description="CAAX prenyl protease 2/Lysostaphin resistance protein A-like" evidence="2">
    <location>
        <begin position="118"/>
        <end position="221"/>
    </location>
</feature>
<dbReference type="PANTHER" id="PTHR35797">
    <property type="entry name" value="PROTEASE-RELATED"/>
    <property type="match status" value="1"/>
</dbReference>
<keyword evidence="1" id="KW-1133">Transmembrane helix</keyword>
<dbReference type="Pfam" id="PF02517">
    <property type="entry name" value="Rce1-like"/>
    <property type="match status" value="1"/>
</dbReference>
<feature type="transmembrane region" description="Helical" evidence="1">
    <location>
        <begin position="7"/>
        <end position="27"/>
    </location>
</feature>
<proteinExistence type="predicted"/>
<feature type="transmembrane region" description="Helical" evidence="1">
    <location>
        <begin position="150"/>
        <end position="170"/>
    </location>
</feature>
<keyword evidence="1" id="KW-0472">Membrane</keyword>
<evidence type="ECO:0000313" key="3">
    <source>
        <dbReference type="EMBL" id="GLQ16793.1"/>
    </source>
</evidence>
<keyword evidence="4" id="KW-1185">Reference proteome</keyword>
<reference evidence="3" key="1">
    <citation type="journal article" date="2014" name="Int. J. Syst. Evol. Microbiol.">
        <title>Complete genome of a new Firmicutes species belonging to the dominant human colonic microbiota ('Ruminococcus bicirculans') reveals two chromosomes and a selective capacity to utilize plant glucans.</title>
        <authorList>
            <consortium name="NISC Comparative Sequencing Program"/>
            <person name="Wegmann U."/>
            <person name="Louis P."/>
            <person name="Goesmann A."/>
            <person name="Henrissat B."/>
            <person name="Duncan S.H."/>
            <person name="Flint H.J."/>
        </authorList>
    </citation>
    <scope>NUCLEOTIDE SEQUENCE</scope>
    <source>
        <strain evidence="3">NBRC 107169</strain>
    </source>
</reference>
<name>A0ABQ5UQA0_9HYPH</name>
<dbReference type="EMBL" id="BSNI01000002">
    <property type="protein sequence ID" value="GLQ16793.1"/>
    <property type="molecule type" value="Genomic_DNA"/>
</dbReference>
<feature type="transmembrane region" description="Helical" evidence="1">
    <location>
        <begin position="79"/>
        <end position="101"/>
    </location>
</feature>
<evidence type="ECO:0000313" key="4">
    <source>
        <dbReference type="Proteomes" id="UP001161405"/>
    </source>
</evidence>
<accession>A0ABQ5UQA0</accession>